<dbReference type="PROSITE" id="PS51186">
    <property type="entry name" value="GNAT"/>
    <property type="match status" value="1"/>
</dbReference>
<dbReference type="Pfam" id="PF13607">
    <property type="entry name" value="Succ_CoA_lig"/>
    <property type="match status" value="1"/>
</dbReference>
<dbReference type="RefSeq" id="WP_182166490.1">
    <property type="nucleotide sequence ID" value="NZ_JACFXV010000061.1"/>
</dbReference>
<dbReference type="SUPFAM" id="SSF52210">
    <property type="entry name" value="Succinyl-CoA synthetase domains"/>
    <property type="match status" value="2"/>
</dbReference>
<evidence type="ECO:0000256" key="2">
    <source>
        <dbReference type="ARBA" id="ARBA00022598"/>
    </source>
</evidence>
<dbReference type="Gene3D" id="3.30.470.20">
    <property type="entry name" value="ATP-grasp fold, B domain"/>
    <property type="match status" value="1"/>
</dbReference>
<reference evidence="6 7" key="1">
    <citation type="submission" date="2020-07" db="EMBL/GenBank/DDBJ databases">
        <title>Stappia sp., F7233, whole genome shotgun sequencing project.</title>
        <authorList>
            <person name="Jiang S."/>
            <person name="Liu Z.W."/>
            <person name="Du Z.J."/>
        </authorList>
    </citation>
    <scope>NUCLEOTIDE SEQUENCE [LARGE SCALE GENOMIC DNA]</scope>
    <source>
        <strain evidence="6 7">F7233</strain>
    </source>
</reference>
<dbReference type="InterPro" id="IPR003781">
    <property type="entry name" value="CoA-bd"/>
</dbReference>
<dbReference type="InterPro" id="IPR013815">
    <property type="entry name" value="ATP_grasp_subdomain_1"/>
</dbReference>
<dbReference type="GO" id="GO:0006099">
    <property type="term" value="P:tricarboxylic acid cycle"/>
    <property type="evidence" value="ECO:0007669"/>
    <property type="project" value="UniProtKB-KW"/>
</dbReference>
<dbReference type="InterPro" id="IPR032875">
    <property type="entry name" value="Succ_CoA_lig_flav_dom"/>
</dbReference>
<evidence type="ECO:0000256" key="4">
    <source>
        <dbReference type="ARBA" id="ARBA00022840"/>
    </source>
</evidence>
<dbReference type="Gene3D" id="3.40.50.261">
    <property type="entry name" value="Succinyl-CoA synthetase domains"/>
    <property type="match status" value="2"/>
</dbReference>
<dbReference type="Gene3D" id="3.40.50.720">
    <property type="entry name" value="NAD(P)-binding Rossmann-like Domain"/>
    <property type="match status" value="1"/>
</dbReference>
<evidence type="ECO:0000259" key="5">
    <source>
        <dbReference type="PROSITE" id="PS51186"/>
    </source>
</evidence>
<evidence type="ECO:0000313" key="6">
    <source>
        <dbReference type="EMBL" id="MBA5778347.1"/>
    </source>
</evidence>
<evidence type="ECO:0000313" key="7">
    <source>
        <dbReference type="Proteomes" id="UP000541109"/>
    </source>
</evidence>
<dbReference type="PANTHER" id="PTHR43334">
    <property type="entry name" value="ACETATE--COA LIGASE [ADP-FORMING]"/>
    <property type="match status" value="1"/>
</dbReference>
<accession>A0A839AHX8</accession>
<dbReference type="InterPro" id="IPR016181">
    <property type="entry name" value="Acyl_CoA_acyltransferase"/>
</dbReference>
<keyword evidence="1" id="KW-0816">Tricarboxylic acid cycle</keyword>
<dbReference type="GO" id="GO:0016874">
    <property type="term" value="F:ligase activity"/>
    <property type="evidence" value="ECO:0007669"/>
    <property type="project" value="UniProtKB-KW"/>
</dbReference>
<keyword evidence="3" id="KW-0547">Nucleotide-binding</keyword>
<keyword evidence="7" id="KW-1185">Reference proteome</keyword>
<name>A0A839AHX8_9HYPH</name>
<dbReference type="GO" id="GO:0005524">
    <property type="term" value="F:ATP binding"/>
    <property type="evidence" value="ECO:0007669"/>
    <property type="project" value="UniProtKB-KW"/>
</dbReference>
<dbReference type="CDD" id="cd04301">
    <property type="entry name" value="NAT_SF"/>
    <property type="match status" value="1"/>
</dbReference>
<protein>
    <submittedName>
        <fullName evidence="6">Bifunctional acetate--CoA ligase family protein/GNAT family N-acetyltransferase</fullName>
    </submittedName>
</protein>
<dbReference type="InterPro" id="IPR016102">
    <property type="entry name" value="Succinyl-CoA_synth-like"/>
</dbReference>
<dbReference type="Gene3D" id="3.30.1490.20">
    <property type="entry name" value="ATP-grasp fold, A domain"/>
    <property type="match status" value="1"/>
</dbReference>
<feature type="domain" description="N-acetyltransferase" evidence="5">
    <location>
        <begin position="743"/>
        <end position="895"/>
    </location>
</feature>
<dbReference type="Pfam" id="PF00583">
    <property type="entry name" value="Acetyltransf_1"/>
    <property type="match status" value="1"/>
</dbReference>
<evidence type="ECO:0000256" key="1">
    <source>
        <dbReference type="ARBA" id="ARBA00022532"/>
    </source>
</evidence>
<keyword evidence="6" id="KW-0808">Transferase</keyword>
<dbReference type="EMBL" id="JACFXV010000061">
    <property type="protein sequence ID" value="MBA5778347.1"/>
    <property type="molecule type" value="Genomic_DNA"/>
</dbReference>
<dbReference type="GO" id="GO:0016747">
    <property type="term" value="F:acyltransferase activity, transferring groups other than amino-acyl groups"/>
    <property type="evidence" value="ECO:0007669"/>
    <property type="project" value="InterPro"/>
</dbReference>
<comment type="caution">
    <text evidence="6">The sequence shown here is derived from an EMBL/GenBank/DDBJ whole genome shotgun (WGS) entry which is preliminary data.</text>
</comment>
<dbReference type="AlphaFoldDB" id="A0A839AHX8"/>
<dbReference type="Proteomes" id="UP000541109">
    <property type="component" value="Unassembled WGS sequence"/>
</dbReference>
<proteinExistence type="predicted"/>
<dbReference type="InterPro" id="IPR051538">
    <property type="entry name" value="Acyl-CoA_Synth/Transferase"/>
</dbReference>
<dbReference type="PANTHER" id="PTHR43334:SF1">
    <property type="entry name" value="3-HYDROXYPROPIONATE--COA LIGASE [ADP-FORMING]"/>
    <property type="match status" value="1"/>
</dbReference>
<sequence length="903" mass="95613">MTIRNLEGLFTPSSVAIVGPPQGSRACLDVLLRQLSGGGFKGRMTVIGCGKDVAEGFRTKRRLADLDVAADLLILIGAQQDAPALIAEAGARGARAAIALSTGFEAWPEDLVARTLQAAKAHTLRLLGPGSLGLAAPHAGLAAHIAATPAASGDLALIARSSAVLNATLSWAAANRVGFSGVASLGQRTDVDVGDLLDWFALDYRTRAVLVHLETIANPRKFLSAARACARTKPVIVMRSGRSRDRRGDGVTHSGRLAAPDAVFNAALQRSGILRVDDLDEMFEAAETVTRLKAVNGQRLAILATGGSLATIAADQLAAQGGELAAVAEETLSAIAPLLRGNAPRANPLILGEHAAPETFEKAVSILMADPSSDGVMVVAAPSAFAPLAATAEAIARGHAADAAPPSRRKALLVALAAGSPLPRAPLDEARIPCHASSADAVRSFMHLAHYMEAKTFLMAAPPSLPADFSPDTEAARAIVAAAMKEGREWLGPGETCRILDAYAIPRVETRLAATPEQAAQVAAEMLERTDRLVLKIASPQITFKSDVGGVVLDIASPEQAREAARSLMERLSKSHPEAGITGVVLQPMKSHPHSAEVFVGLADDPAFGPAILFGHGGTAVEIVSDLAIELPPLDLKLAEAQISRTRIDRLLAGFRDRPAANRHAMALTLVKLSQIAVDIPEIREFDINPLIVDAGGVETLDARIRLGAVSRRRGRHGTSRLAIAPYPKEWEETLTLKGGRTVFVRPVRPEDEALYQDFFDALSPEDLRLRFFAPVKEFSHTFIARLVQLDYARAMAFAALDPRSGQIQGVVRLHADPDHRTGEYAIIVRSAMKGQGLGWALMQLIIRYAAADGIETIKGEVLKENSGMLAMCEALGFRIHPSPDDDAIAEVTLPVADAHGKL</sequence>
<dbReference type="SUPFAM" id="SSF51735">
    <property type="entry name" value="NAD(P)-binding Rossmann-fold domains"/>
    <property type="match status" value="1"/>
</dbReference>
<dbReference type="InterPro" id="IPR036291">
    <property type="entry name" value="NAD(P)-bd_dom_sf"/>
</dbReference>
<dbReference type="SUPFAM" id="SSF55729">
    <property type="entry name" value="Acyl-CoA N-acyltransferases (Nat)"/>
    <property type="match status" value="1"/>
</dbReference>
<dbReference type="Gene3D" id="3.40.630.30">
    <property type="match status" value="1"/>
</dbReference>
<organism evidence="6 7">
    <name type="scientific">Stappia albiluteola</name>
    <dbReference type="NCBI Taxonomy" id="2758565"/>
    <lineage>
        <taxon>Bacteria</taxon>
        <taxon>Pseudomonadati</taxon>
        <taxon>Pseudomonadota</taxon>
        <taxon>Alphaproteobacteria</taxon>
        <taxon>Hyphomicrobiales</taxon>
        <taxon>Stappiaceae</taxon>
        <taxon>Stappia</taxon>
    </lineage>
</organism>
<dbReference type="Pfam" id="PF13380">
    <property type="entry name" value="CoA_binding_2"/>
    <property type="match status" value="1"/>
</dbReference>
<gene>
    <name evidence="6" type="ORF">H2509_14555</name>
</gene>
<dbReference type="SUPFAM" id="SSF56059">
    <property type="entry name" value="Glutathione synthetase ATP-binding domain-like"/>
    <property type="match status" value="1"/>
</dbReference>
<dbReference type="SMART" id="SM00881">
    <property type="entry name" value="CoA_binding"/>
    <property type="match status" value="1"/>
</dbReference>
<keyword evidence="4" id="KW-0067">ATP-binding</keyword>
<keyword evidence="2 6" id="KW-0436">Ligase</keyword>
<dbReference type="Pfam" id="PF13549">
    <property type="entry name" value="ATP-grasp_5"/>
    <property type="match status" value="1"/>
</dbReference>
<dbReference type="InterPro" id="IPR000182">
    <property type="entry name" value="GNAT_dom"/>
</dbReference>
<evidence type="ECO:0000256" key="3">
    <source>
        <dbReference type="ARBA" id="ARBA00022741"/>
    </source>
</evidence>